<name>A0A2U2RLD7_9MICO</name>
<dbReference type="EMBL" id="QFKX01000002">
    <property type="protein sequence ID" value="PWH06687.1"/>
    <property type="molecule type" value="Genomic_DNA"/>
</dbReference>
<dbReference type="InterPro" id="IPR036291">
    <property type="entry name" value="NAD(P)-bd_dom_sf"/>
</dbReference>
<dbReference type="PROSITE" id="PS00061">
    <property type="entry name" value="ADH_SHORT"/>
    <property type="match status" value="1"/>
</dbReference>
<dbReference type="InterPro" id="IPR002347">
    <property type="entry name" value="SDR_fam"/>
</dbReference>
<keyword evidence="5" id="KW-1185">Reference proteome</keyword>
<comment type="caution">
    <text evidence="4">The sequence shown here is derived from an EMBL/GenBank/DDBJ whole genome shotgun (WGS) entry which is preliminary data.</text>
</comment>
<protein>
    <submittedName>
        <fullName evidence="4">Short-chain dehydrogenase/reductase</fullName>
    </submittedName>
</protein>
<organism evidence="4 5">
    <name type="scientific">Brachybacterium endophyticum</name>
    <dbReference type="NCBI Taxonomy" id="2182385"/>
    <lineage>
        <taxon>Bacteria</taxon>
        <taxon>Bacillati</taxon>
        <taxon>Actinomycetota</taxon>
        <taxon>Actinomycetes</taxon>
        <taxon>Micrococcales</taxon>
        <taxon>Dermabacteraceae</taxon>
        <taxon>Brachybacterium</taxon>
    </lineage>
</organism>
<dbReference type="OrthoDB" id="286404at2"/>
<dbReference type="SUPFAM" id="SSF51735">
    <property type="entry name" value="NAD(P)-binding Rossmann-fold domains"/>
    <property type="match status" value="1"/>
</dbReference>
<evidence type="ECO:0000313" key="4">
    <source>
        <dbReference type="EMBL" id="PWH06687.1"/>
    </source>
</evidence>
<sequence>MTTEQTWLITGASGGLGLALVQRALAEGHRVVATTRGSALPVSHPRLTVFPLDLTDRAACHQAVDDAVRATGRLDALVNNAGYGLVGAVEEVTEDEARAILEVDLLGPLWLSQAALPRMRAGGGDIVQISSVGAVGSMPFFGLYNAAKWGLEGFSEALAAEAAPMGVRVTIAEIGAMDTQWATAGMQFSSPLDAYDTLREGVLGTAEVPWDSEPGATGGGTPPDAVAAQLLAHVARRSGSPLRLVLGEDAADQISSVLDLRQQDYAGQLPPSTRE</sequence>
<evidence type="ECO:0000256" key="1">
    <source>
        <dbReference type="ARBA" id="ARBA00006484"/>
    </source>
</evidence>
<evidence type="ECO:0000256" key="2">
    <source>
        <dbReference type="ARBA" id="ARBA00023002"/>
    </source>
</evidence>
<accession>A0A2U2RLD7</accession>
<dbReference type="Gene3D" id="3.40.50.720">
    <property type="entry name" value="NAD(P)-binding Rossmann-like Domain"/>
    <property type="match status" value="1"/>
</dbReference>
<dbReference type="PANTHER" id="PTHR43976">
    <property type="entry name" value="SHORT CHAIN DEHYDROGENASE"/>
    <property type="match status" value="1"/>
</dbReference>
<dbReference type="PRINTS" id="PR00080">
    <property type="entry name" value="SDRFAMILY"/>
</dbReference>
<proteinExistence type="inferred from homology"/>
<dbReference type="InterPro" id="IPR051911">
    <property type="entry name" value="SDR_oxidoreductase"/>
</dbReference>
<dbReference type="RefSeq" id="WP_109275282.1">
    <property type="nucleotide sequence ID" value="NZ_QFKX01000002.1"/>
</dbReference>
<comment type="similarity">
    <text evidence="1 3">Belongs to the short-chain dehydrogenases/reductases (SDR) family.</text>
</comment>
<dbReference type="GO" id="GO:0016491">
    <property type="term" value="F:oxidoreductase activity"/>
    <property type="evidence" value="ECO:0007669"/>
    <property type="project" value="UniProtKB-KW"/>
</dbReference>
<dbReference type="AlphaFoldDB" id="A0A2U2RLD7"/>
<evidence type="ECO:0000256" key="3">
    <source>
        <dbReference type="RuleBase" id="RU000363"/>
    </source>
</evidence>
<dbReference type="Proteomes" id="UP000245590">
    <property type="component" value="Unassembled WGS sequence"/>
</dbReference>
<dbReference type="CDD" id="cd05374">
    <property type="entry name" value="17beta-HSD-like_SDR_c"/>
    <property type="match status" value="1"/>
</dbReference>
<keyword evidence="2" id="KW-0560">Oxidoreductase</keyword>
<dbReference type="Pfam" id="PF00106">
    <property type="entry name" value="adh_short"/>
    <property type="match status" value="1"/>
</dbReference>
<dbReference type="PANTHER" id="PTHR43976:SF16">
    <property type="entry name" value="SHORT-CHAIN DEHYDROGENASE_REDUCTASE FAMILY PROTEIN"/>
    <property type="match status" value="1"/>
</dbReference>
<evidence type="ECO:0000313" key="5">
    <source>
        <dbReference type="Proteomes" id="UP000245590"/>
    </source>
</evidence>
<dbReference type="InterPro" id="IPR020904">
    <property type="entry name" value="Sc_DH/Rdtase_CS"/>
</dbReference>
<gene>
    <name evidence="4" type="ORF">DEO23_07090</name>
</gene>
<dbReference type="PRINTS" id="PR00081">
    <property type="entry name" value="GDHRDH"/>
</dbReference>
<reference evidence="4 5" key="1">
    <citation type="submission" date="2018-05" db="EMBL/GenBank/DDBJ databases">
        <title>Brachybacterium sp. M1HQ-2T, whole genome shotgun sequence.</title>
        <authorList>
            <person name="Tuo L."/>
        </authorList>
    </citation>
    <scope>NUCLEOTIDE SEQUENCE [LARGE SCALE GENOMIC DNA]</scope>
    <source>
        <strain evidence="4 5">M1HQ-2</strain>
    </source>
</reference>